<feature type="transmembrane region" description="Helical" evidence="1">
    <location>
        <begin position="130"/>
        <end position="149"/>
    </location>
</feature>
<feature type="transmembrane region" description="Helical" evidence="1">
    <location>
        <begin position="249"/>
        <end position="268"/>
    </location>
</feature>
<dbReference type="GO" id="GO:0000271">
    <property type="term" value="P:polysaccharide biosynthetic process"/>
    <property type="evidence" value="ECO:0007669"/>
    <property type="project" value="TreeGrafter"/>
</dbReference>
<sequence>MVRLKELDVLRGIAALNVVVFHYTSKFRINFGHNYPSKFDWDIGRYGVELFFMISGFVIFMSLQGKTSLEDFAYKRFSRLYPTYWICVFITFLIVNISQDPKMEPNSISILLMNMSMIQGVFGIKNVDGAYWSLIPELFFYAFMGGLFQLKMLGKVRTIAVIWLTLMISNSLFKLPFGAYLLNLQYGMFFLAGILFYRIKFNEGDWREHILIGFCFLAGVIENPTLICLGVFFTIFCLFYLFVYDKLKVFAWKPFVFLGYISYPLYLLHQNIGFVLMRKIGKYIPNEFLVILIGIVCMITVAWLVTRFLEKPILHFLRNYRFSKPRYSGSFQK</sequence>
<evidence type="ECO:0000313" key="3">
    <source>
        <dbReference type="EMBL" id="ATP56088.1"/>
    </source>
</evidence>
<dbReference type="InterPro" id="IPR050879">
    <property type="entry name" value="Acyltransferase_3"/>
</dbReference>
<name>A0A2D1U3C6_9SPHI</name>
<feature type="domain" description="Acyltransferase 3" evidence="2">
    <location>
        <begin position="5"/>
        <end position="306"/>
    </location>
</feature>
<dbReference type="AlphaFoldDB" id="A0A2D1U3C6"/>
<dbReference type="Proteomes" id="UP000223749">
    <property type="component" value="Chromosome"/>
</dbReference>
<feature type="transmembrane region" description="Helical" evidence="1">
    <location>
        <begin position="179"/>
        <end position="198"/>
    </location>
</feature>
<dbReference type="EMBL" id="CP024091">
    <property type="protein sequence ID" value="ATP56088.1"/>
    <property type="molecule type" value="Genomic_DNA"/>
</dbReference>
<reference evidence="3 4" key="1">
    <citation type="submission" date="2017-10" db="EMBL/GenBank/DDBJ databases">
        <title>Whole genome of Pedobacter ginsengisoli T01R-27 isolated from tomato rhizosphere.</title>
        <authorList>
            <person name="Weon H.-Y."/>
            <person name="Lee S.A."/>
            <person name="Sang M.K."/>
            <person name="Song J."/>
        </authorList>
    </citation>
    <scope>NUCLEOTIDE SEQUENCE [LARGE SCALE GENOMIC DNA]</scope>
    <source>
        <strain evidence="3 4">T01R-27</strain>
    </source>
</reference>
<evidence type="ECO:0000259" key="2">
    <source>
        <dbReference type="Pfam" id="PF01757"/>
    </source>
</evidence>
<dbReference type="GO" id="GO:0016020">
    <property type="term" value="C:membrane"/>
    <property type="evidence" value="ECO:0007669"/>
    <property type="project" value="TreeGrafter"/>
</dbReference>
<gene>
    <name evidence="3" type="ORF">CPT03_06245</name>
</gene>
<accession>A0A2D1U3C6</accession>
<keyword evidence="1" id="KW-1133">Transmembrane helix</keyword>
<keyword evidence="1" id="KW-0812">Transmembrane</keyword>
<dbReference type="PANTHER" id="PTHR23028:SF53">
    <property type="entry name" value="ACYL_TRANSF_3 DOMAIN-CONTAINING PROTEIN"/>
    <property type="match status" value="1"/>
</dbReference>
<protein>
    <recommendedName>
        <fullName evidence="2">Acyltransferase 3 domain-containing protein</fullName>
    </recommendedName>
</protein>
<proteinExistence type="predicted"/>
<feature type="transmembrane region" description="Helical" evidence="1">
    <location>
        <begin position="288"/>
        <end position="309"/>
    </location>
</feature>
<evidence type="ECO:0000313" key="4">
    <source>
        <dbReference type="Proteomes" id="UP000223749"/>
    </source>
</evidence>
<evidence type="ECO:0000256" key="1">
    <source>
        <dbReference type="SAM" id="Phobius"/>
    </source>
</evidence>
<keyword evidence="1" id="KW-0472">Membrane</keyword>
<dbReference type="OrthoDB" id="290051at2"/>
<organism evidence="3 4">
    <name type="scientific">Pedobacter ginsengisoli</name>
    <dbReference type="NCBI Taxonomy" id="363852"/>
    <lineage>
        <taxon>Bacteria</taxon>
        <taxon>Pseudomonadati</taxon>
        <taxon>Bacteroidota</taxon>
        <taxon>Sphingobacteriia</taxon>
        <taxon>Sphingobacteriales</taxon>
        <taxon>Sphingobacteriaceae</taxon>
        <taxon>Pedobacter</taxon>
    </lineage>
</organism>
<keyword evidence="4" id="KW-1185">Reference proteome</keyword>
<dbReference type="PANTHER" id="PTHR23028">
    <property type="entry name" value="ACETYLTRANSFERASE"/>
    <property type="match status" value="1"/>
</dbReference>
<feature type="transmembrane region" description="Helical" evidence="1">
    <location>
        <begin position="43"/>
        <end position="63"/>
    </location>
</feature>
<dbReference type="RefSeq" id="WP_099438030.1">
    <property type="nucleotide sequence ID" value="NZ_CP024091.1"/>
</dbReference>
<feature type="transmembrane region" description="Helical" evidence="1">
    <location>
        <begin position="83"/>
        <end position="99"/>
    </location>
</feature>
<dbReference type="KEGG" id="pgs:CPT03_06245"/>
<dbReference type="Pfam" id="PF01757">
    <property type="entry name" value="Acyl_transf_3"/>
    <property type="match status" value="1"/>
</dbReference>
<dbReference type="InterPro" id="IPR002656">
    <property type="entry name" value="Acyl_transf_3_dom"/>
</dbReference>
<feature type="transmembrane region" description="Helical" evidence="1">
    <location>
        <begin position="210"/>
        <end position="243"/>
    </location>
</feature>
<dbReference type="GO" id="GO:0016747">
    <property type="term" value="F:acyltransferase activity, transferring groups other than amino-acyl groups"/>
    <property type="evidence" value="ECO:0007669"/>
    <property type="project" value="InterPro"/>
</dbReference>